<reference evidence="1 2" key="1">
    <citation type="submission" date="2019-03" db="EMBL/GenBank/DDBJ databases">
        <title>Rhodosporidium diobovatum UCD-FST 08-225 genome sequencing, assembly, and annotation.</title>
        <authorList>
            <person name="Fakankun I.U."/>
            <person name="Fristensky B."/>
            <person name="Levin D.B."/>
        </authorList>
    </citation>
    <scope>NUCLEOTIDE SEQUENCE [LARGE SCALE GENOMIC DNA]</scope>
    <source>
        <strain evidence="1 2">UCD-FST 08-225</strain>
    </source>
</reference>
<evidence type="ECO:0000313" key="2">
    <source>
        <dbReference type="Proteomes" id="UP000311382"/>
    </source>
</evidence>
<protein>
    <submittedName>
        <fullName evidence="1">Uncharacterized protein</fullName>
    </submittedName>
</protein>
<dbReference type="EMBL" id="SOZI01000193">
    <property type="protein sequence ID" value="TNY17538.1"/>
    <property type="molecule type" value="Genomic_DNA"/>
</dbReference>
<keyword evidence="2" id="KW-1185">Reference proteome</keyword>
<evidence type="ECO:0000313" key="1">
    <source>
        <dbReference type="EMBL" id="TNY17538.1"/>
    </source>
</evidence>
<comment type="caution">
    <text evidence="1">The sequence shown here is derived from an EMBL/GenBank/DDBJ whole genome shotgun (WGS) entry which is preliminary data.</text>
</comment>
<dbReference type="OrthoDB" id="10319142at2759"/>
<accession>A0A5C5FL65</accession>
<organism evidence="1 2">
    <name type="scientific">Rhodotorula diobovata</name>
    <dbReference type="NCBI Taxonomy" id="5288"/>
    <lineage>
        <taxon>Eukaryota</taxon>
        <taxon>Fungi</taxon>
        <taxon>Dikarya</taxon>
        <taxon>Basidiomycota</taxon>
        <taxon>Pucciniomycotina</taxon>
        <taxon>Microbotryomycetes</taxon>
        <taxon>Sporidiobolales</taxon>
        <taxon>Sporidiobolaceae</taxon>
        <taxon>Rhodotorula</taxon>
    </lineage>
</organism>
<dbReference type="AlphaFoldDB" id="A0A5C5FL65"/>
<name>A0A5C5FL65_9BASI</name>
<gene>
    <name evidence="1" type="ORF">DMC30DRAFT_104617</name>
</gene>
<sequence length="477" mass="53674">MPASLDSLPDELLKMIVEVVSESDQRCLDLDLRYGLLSRWEGNSVELDYETAVHVAQGRWSMWYGFGVSALASVNRHLRSLAIPLLYERLTYNQLIHPYFKYYVLGENLGRLVKRVDLDLGDDVWTDPTSDHIGLACALRKLPSLTSLRTDVDLLFLHGDTKNDDRHLLETAVEQAAGRVTTLELVNVHQSTLSKLSRLTWRLQHLAFCYDVEHAFDLTNPSWFNRCRDLVSLSIDMVGAYVSEIGPWAPRLMSSVRTIELRSHLPLGDAISYAARLAPEAETLVIHSYQPFVMMPNSPLPPPPDTLPKVRHLTLSGLPVLPIPLASLPMLSLRTFEFKVGDWQPRSARLTFPFVWPFLLQANASIVVLRHVAITNCSASAAAHFATVRPALAAHNIGLSVQTRRDEVDHFAWPGTRWEEKPDVRPLCVEQADAVQATLAWAVERARWLVELGDGTGMQELAEAMKVLRDRQKLDEA</sequence>
<dbReference type="Proteomes" id="UP000311382">
    <property type="component" value="Unassembled WGS sequence"/>
</dbReference>
<proteinExistence type="predicted"/>